<feature type="transmembrane region" description="Helical" evidence="1">
    <location>
        <begin position="65"/>
        <end position="84"/>
    </location>
</feature>
<gene>
    <name evidence="2" type="ORF">PGUG_02780</name>
</gene>
<dbReference type="InParanoid" id="A5DHM9"/>
<keyword evidence="1" id="KW-0472">Membrane</keyword>
<dbReference type="KEGG" id="pgu:PGUG_02780"/>
<evidence type="ECO:0000313" key="2">
    <source>
        <dbReference type="EMBL" id="EDK38682.2"/>
    </source>
</evidence>
<organism evidence="2 3">
    <name type="scientific">Meyerozyma guilliermondii (strain ATCC 6260 / CBS 566 / DSM 6381 / JCM 1539 / NBRC 10279 / NRRL Y-324)</name>
    <name type="common">Yeast</name>
    <name type="synonym">Candida guilliermondii</name>
    <dbReference type="NCBI Taxonomy" id="294746"/>
    <lineage>
        <taxon>Eukaryota</taxon>
        <taxon>Fungi</taxon>
        <taxon>Dikarya</taxon>
        <taxon>Ascomycota</taxon>
        <taxon>Saccharomycotina</taxon>
        <taxon>Pichiomycetes</taxon>
        <taxon>Debaryomycetaceae</taxon>
        <taxon>Meyerozyma</taxon>
    </lineage>
</organism>
<keyword evidence="1" id="KW-1133">Transmembrane helix</keyword>
<proteinExistence type="predicted"/>
<feature type="transmembrane region" description="Helical" evidence="1">
    <location>
        <begin position="96"/>
        <end position="116"/>
    </location>
</feature>
<protein>
    <submittedName>
        <fullName evidence="2">Uncharacterized protein</fullName>
    </submittedName>
</protein>
<keyword evidence="1" id="KW-0812">Transmembrane</keyword>
<dbReference type="AlphaFoldDB" id="A5DHM9"/>
<keyword evidence="3" id="KW-1185">Reference proteome</keyword>
<reference evidence="2 3" key="1">
    <citation type="journal article" date="2009" name="Nature">
        <title>Evolution of pathogenicity and sexual reproduction in eight Candida genomes.</title>
        <authorList>
            <person name="Butler G."/>
            <person name="Rasmussen M.D."/>
            <person name="Lin M.F."/>
            <person name="Santos M.A."/>
            <person name="Sakthikumar S."/>
            <person name="Munro C.A."/>
            <person name="Rheinbay E."/>
            <person name="Grabherr M."/>
            <person name="Forche A."/>
            <person name="Reedy J.L."/>
            <person name="Agrafioti I."/>
            <person name="Arnaud M.B."/>
            <person name="Bates S."/>
            <person name="Brown A.J."/>
            <person name="Brunke S."/>
            <person name="Costanzo M.C."/>
            <person name="Fitzpatrick D.A."/>
            <person name="de Groot P.W."/>
            <person name="Harris D."/>
            <person name="Hoyer L.L."/>
            <person name="Hube B."/>
            <person name="Klis F.M."/>
            <person name="Kodira C."/>
            <person name="Lennard N."/>
            <person name="Logue M.E."/>
            <person name="Martin R."/>
            <person name="Neiman A.M."/>
            <person name="Nikolaou E."/>
            <person name="Quail M.A."/>
            <person name="Quinn J."/>
            <person name="Santos M.C."/>
            <person name="Schmitzberger F.F."/>
            <person name="Sherlock G."/>
            <person name="Shah P."/>
            <person name="Silverstein K.A."/>
            <person name="Skrzypek M.S."/>
            <person name="Soll D."/>
            <person name="Staggs R."/>
            <person name="Stansfield I."/>
            <person name="Stumpf M.P."/>
            <person name="Sudbery P.E."/>
            <person name="Srikantha T."/>
            <person name="Zeng Q."/>
            <person name="Berman J."/>
            <person name="Berriman M."/>
            <person name="Heitman J."/>
            <person name="Gow N.A."/>
            <person name="Lorenz M.C."/>
            <person name="Birren B.W."/>
            <person name="Kellis M."/>
            <person name="Cuomo C.A."/>
        </authorList>
    </citation>
    <scope>NUCLEOTIDE SEQUENCE [LARGE SCALE GENOMIC DNA]</scope>
    <source>
        <strain evidence="3">ATCC 6260 / CBS 566 / DSM 6381 / JCM 1539 / NBRC 10279 / NRRL Y-324</strain>
    </source>
</reference>
<dbReference type="Proteomes" id="UP000001997">
    <property type="component" value="Unassembled WGS sequence"/>
</dbReference>
<dbReference type="EMBL" id="CH408157">
    <property type="protein sequence ID" value="EDK38682.2"/>
    <property type="molecule type" value="Genomic_DNA"/>
</dbReference>
<sequence>MPTPQVQEMTPPQADVVQDLITQLRGMPRQQREWVWSEVTRRQRETRATAPGTISETSDRRSKNYEMYAVLLVIFIILLVYVIVAVVKDFTSEDYFLHFLVVVAVIVGLDELNTFLWNCQVFSIWEILGVFIRTLCLAASGFFAAHYYSQSTESN</sequence>
<evidence type="ECO:0000313" key="3">
    <source>
        <dbReference type="Proteomes" id="UP000001997"/>
    </source>
</evidence>
<name>A5DHM9_PICGU</name>
<dbReference type="GeneID" id="5127327"/>
<dbReference type="HOGENOM" id="CLU_1696177_0_0_1"/>
<evidence type="ECO:0000256" key="1">
    <source>
        <dbReference type="SAM" id="Phobius"/>
    </source>
</evidence>
<dbReference type="VEuPathDB" id="FungiDB:PGUG_02780"/>
<dbReference type="RefSeq" id="XP_001485051.2">
    <property type="nucleotide sequence ID" value="XM_001485001.1"/>
</dbReference>
<feature type="transmembrane region" description="Helical" evidence="1">
    <location>
        <begin position="128"/>
        <end position="148"/>
    </location>
</feature>
<accession>A5DHM9</accession>